<name>A0ABY6CS81_9BACT</name>
<sequence length="69" mass="7259">MVALFAPVQPMVYLQYAFALVFLILLGTIAAKTGGSDVLKAVMRITFWGTVAMGITAGIGYLFGVNMAG</sequence>
<evidence type="ECO:0000313" key="7">
    <source>
        <dbReference type="Proteomes" id="UP001065174"/>
    </source>
</evidence>
<feature type="transmembrane region" description="Helical" evidence="5">
    <location>
        <begin position="12"/>
        <end position="30"/>
    </location>
</feature>
<evidence type="ECO:0000256" key="4">
    <source>
        <dbReference type="ARBA" id="ARBA00023136"/>
    </source>
</evidence>
<evidence type="ECO:0000256" key="2">
    <source>
        <dbReference type="ARBA" id="ARBA00022692"/>
    </source>
</evidence>
<dbReference type="EMBL" id="CP106679">
    <property type="protein sequence ID" value="UXP33380.1"/>
    <property type="molecule type" value="Genomic_DNA"/>
</dbReference>
<evidence type="ECO:0000256" key="3">
    <source>
        <dbReference type="ARBA" id="ARBA00022989"/>
    </source>
</evidence>
<keyword evidence="4 5" id="KW-0472">Membrane</keyword>
<accession>A0ABY6CS81</accession>
<evidence type="ECO:0000256" key="5">
    <source>
        <dbReference type="SAM" id="Phobius"/>
    </source>
</evidence>
<evidence type="ECO:0008006" key="8">
    <source>
        <dbReference type="Google" id="ProtNLM"/>
    </source>
</evidence>
<dbReference type="Proteomes" id="UP001065174">
    <property type="component" value="Chromosome"/>
</dbReference>
<reference evidence="6" key="1">
    <citation type="submission" date="2022-09" db="EMBL/GenBank/DDBJ databases">
        <title>Comparative genomics and taxonomic characterization of three novel marine species of genus Reichenbachiella exhibiting antioxidant and polysaccharide degradation activities.</title>
        <authorList>
            <person name="Muhammad N."/>
            <person name="Lee Y.-J."/>
            <person name="Ko J."/>
            <person name="Kim S.-G."/>
        </authorList>
    </citation>
    <scope>NUCLEOTIDE SEQUENCE</scope>
    <source>
        <strain evidence="6">BKB1-1</strain>
    </source>
</reference>
<protein>
    <recommendedName>
        <fullName evidence="8">VIT family protein</fullName>
    </recommendedName>
</protein>
<keyword evidence="2 5" id="KW-0812">Transmembrane</keyword>
<keyword evidence="3 5" id="KW-1133">Transmembrane helix</keyword>
<keyword evidence="7" id="KW-1185">Reference proteome</keyword>
<evidence type="ECO:0000256" key="1">
    <source>
        <dbReference type="ARBA" id="ARBA00004127"/>
    </source>
</evidence>
<evidence type="ECO:0000313" key="6">
    <source>
        <dbReference type="EMBL" id="UXP33380.1"/>
    </source>
</evidence>
<dbReference type="Pfam" id="PF01988">
    <property type="entry name" value="VIT1"/>
    <property type="match status" value="1"/>
</dbReference>
<gene>
    <name evidence="6" type="ORF">N6H18_05370</name>
</gene>
<dbReference type="InterPro" id="IPR008217">
    <property type="entry name" value="Ccc1_fam"/>
</dbReference>
<organism evidence="6 7">
    <name type="scientific">Reichenbachiella agarivorans</name>
    <dbReference type="NCBI Taxonomy" id="2979464"/>
    <lineage>
        <taxon>Bacteria</taxon>
        <taxon>Pseudomonadati</taxon>
        <taxon>Bacteroidota</taxon>
        <taxon>Cytophagia</taxon>
        <taxon>Cytophagales</taxon>
        <taxon>Reichenbachiellaceae</taxon>
        <taxon>Reichenbachiella</taxon>
    </lineage>
</organism>
<comment type="subcellular location">
    <subcellularLocation>
        <location evidence="1">Endomembrane system</location>
        <topology evidence="1">Multi-pass membrane protein</topology>
    </subcellularLocation>
</comment>
<feature type="transmembrane region" description="Helical" evidence="5">
    <location>
        <begin position="42"/>
        <end position="63"/>
    </location>
</feature>
<proteinExistence type="predicted"/>